<proteinExistence type="predicted"/>
<organism evidence="1 2">
    <name type="scientific">Lactococcus lactis</name>
    <dbReference type="NCBI Taxonomy" id="1358"/>
    <lineage>
        <taxon>Bacteria</taxon>
        <taxon>Bacillati</taxon>
        <taxon>Bacillota</taxon>
        <taxon>Bacilli</taxon>
        <taxon>Lactobacillales</taxon>
        <taxon>Streptococcaceae</taxon>
        <taxon>Lactococcus</taxon>
    </lineage>
</organism>
<sequence length="229" mass="26640">MEKRPSITSLLVELNSGYPEDKSPLYKQDLLFILPVANQAIELEKGIEKMISDNNFICAASLTRGLMESSLVLVYSLSYYGLNSEVDEDKFYDKFLEKGRLQKYYKKKWRSVRDIDLLEVFKELFHVDLENDYNKLCDILHYSISHVDLPVKSVAGNSFSINIGYDKNIQKMSEEQKDWIAFLKEFMIDTISYSIAVEINSRRIVNNFVSSQIARNAQDYWFSKYGSVK</sequence>
<dbReference type="RefSeq" id="WP_141347664.1">
    <property type="nucleotide sequence ID" value="NZ_CP095737.1"/>
</dbReference>
<evidence type="ECO:0000313" key="2">
    <source>
        <dbReference type="Proteomes" id="UP001240905"/>
    </source>
</evidence>
<evidence type="ECO:0000313" key="1">
    <source>
        <dbReference type="EMBL" id="MDM7545980.1"/>
    </source>
</evidence>
<protein>
    <submittedName>
        <fullName evidence="1">Uncharacterized protein</fullName>
    </submittedName>
</protein>
<dbReference type="EMBL" id="JAUCAE010000003">
    <property type="protein sequence ID" value="MDM7545980.1"/>
    <property type="molecule type" value="Genomic_DNA"/>
</dbReference>
<gene>
    <name evidence="1" type="ORF">QUD52_02875</name>
</gene>
<accession>A0AAW7IW44</accession>
<name>A0AAW7IW44_9LACT</name>
<dbReference type="AlphaFoldDB" id="A0AAW7IW44"/>
<dbReference type="Proteomes" id="UP001240905">
    <property type="component" value="Unassembled WGS sequence"/>
</dbReference>
<comment type="caution">
    <text evidence="1">The sequence shown here is derived from an EMBL/GenBank/DDBJ whole genome shotgun (WGS) entry which is preliminary data.</text>
</comment>
<reference evidence="1" key="1">
    <citation type="submission" date="2023-06" db="EMBL/GenBank/DDBJ databases">
        <title>Draft Genome Sequences of lactic acid bacteria strains isolated from fermented milk products.</title>
        <authorList>
            <person name="Elcheninov A.G."/>
            <person name="Klyukina A."/>
            <person name="Zayulina K.S."/>
            <person name="Gavirova L.A."/>
            <person name="Shcherbakova P.A."/>
            <person name="Shestakov A.I."/>
            <person name="Kublanov I.V."/>
            <person name="Kochetkova T.V."/>
        </authorList>
    </citation>
    <scope>NUCLEOTIDE SEQUENCE</scope>
    <source>
        <strain evidence="1">TOM.142</strain>
    </source>
</reference>